<dbReference type="Proteomes" id="UP000014760">
    <property type="component" value="Unassembled WGS sequence"/>
</dbReference>
<protein>
    <recommendedName>
        <fullName evidence="1">UspA domain-containing protein</fullName>
    </recommendedName>
</protein>
<proteinExistence type="predicted"/>
<dbReference type="PANTHER" id="PTHR46989:SF3">
    <property type="entry name" value="USPA DOMAIN-CONTAINING PROTEIN"/>
    <property type="match status" value="1"/>
</dbReference>
<dbReference type="Pfam" id="PF00582">
    <property type="entry name" value="Usp"/>
    <property type="match status" value="1"/>
</dbReference>
<organism evidence="2">
    <name type="scientific">Capitella teleta</name>
    <name type="common">Polychaete worm</name>
    <dbReference type="NCBI Taxonomy" id="283909"/>
    <lineage>
        <taxon>Eukaryota</taxon>
        <taxon>Metazoa</taxon>
        <taxon>Spiralia</taxon>
        <taxon>Lophotrochozoa</taxon>
        <taxon>Annelida</taxon>
        <taxon>Polychaeta</taxon>
        <taxon>Sedentaria</taxon>
        <taxon>Scolecida</taxon>
        <taxon>Capitellidae</taxon>
        <taxon>Capitella</taxon>
    </lineage>
</organism>
<dbReference type="CDD" id="cd23659">
    <property type="entry name" value="USP_At3g01520-like"/>
    <property type="match status" value="1"/>
</dbReference>
<accession>R7VKT3</accession>
<dbReference type="SUPFAM" id="SSF52402">
    <property type="entry name" value="Adenine nucleotide alpha hydrolases-like"/>
    <property type="match status" value="1"/>
</dbReference>
<dbReference type="HOGENOM" id="CLU_049301_9_2_1"/>
<reference evidence="2 4" key="2">
    <citation type="journal article" date="2013" name="Nature">
        <title>Insights into bilaterian evolution from three spiralian genomes.</title>
        <authorList>
            <person name="Simakov O."/>
            <person name="Marletaz F."/>
            <person name="Cho S.J."/>
            <person name="Edsinger-Gonzales E."/>
            <person name="Havlak P."/>
            <person name="Hellsten U."/>
            <person name="Kuo D.H."/>
            <person name="Larsson T."/>
            <person name="Lv J."/>
            <person name="Arendt D."/>
            <person name="Savage R."/>
            <person name="Osoegawa K."/>
            <person name="de Jong P."/>
            <person name="Grimwood J."/>
            <person name="Chapman J.A."/>
            <person name="Shapiro H."/>
            <person name="Aerts A."/>
            <person name="Otillar R.P."/>
            <person name="Terry A.Y."/>
            <person name="Boore J.L."/>
            <person name="Grigoriev I.V."/>
            <person name="Lindberg D.R."/>
            <person name="Seaver E.C."/>
            <person name="Weisblat D.A."/>
            <person name="Putnam N.H."/>
            <person name="Rokhsar D.S."/>
        </authorList>
    </citation>
    <scope>NUCLEOTIDE SEQUENCE</scope>
    <source>
        <strain evidence="2 4">I ESC-2004</strain>
    </source>
</reference>
<dbReference type="Gene3D" id="3.40.50.620">
    <property type="entry name" value="HUPs"/>
    <property type="match status" value="1"/>
</dbReference>
<evidence type="ECO:0000259" key="1">
    <source>
        <dbReference type="Pfam" id="PF00582"/>
    </source>
</evidence>
<dbReference type="PRINTS" id="PR01438">
    <property type="entry name" value="UNVRSLSTRESS"/>
</dbReference>
<dbReference type="OrthoDB" id="6138496at2759"/>
<evidence type="ECO:0000313" key="2">
    <source>
        <dbReference type="EMBL" id="ELU17646.1"/>
    </source>
</evidence>
<name>R7VKT3_CAPTE</name>
<dbReference type="InterPro" id="IPR006016">
    <property type="entry name" value="UspA"/>
</dbReference>
<dbReference type="EnsemblMetazoa" id="CapteT192836">
    <property type="protein sequence ID" value="CapteP192836"/>
    <property type="gene ID" value="CapteG192836"/>
</dbReference>
<dbReference type="OMA" id="GRAVCEF"/>
<dbReference type="AlphaFoldDB" id="R7VKT3"/>
<evidence type="ECO:0000313" key="4">
    <source>
        <dbReference type="Proteomes" id="UP000014760"/>
    </source>
</evidence>
<evidence type="ECO:0000313" key="3">
    <source>
        <dbReference type="EnsemblMetazoa" id="CapteP192836"/>
    </source>
</evidence>
<dbReference type="InterPro" id="IPR006015">
    <property type="entry name" value="Universal_stress_UspA"/>
</dbReference>
<dbReference type="InterPro" id="IPR014729">
    <property type="entry name" value="Rossmann-like_a/b/a_fold"/>
</dbReference>
<dbReference type="EMBL" id="KB292404">
    <property type="protein sequence ID" value="ELU17646.1"/>
    <property type="molecule type" value="Genomic_DNA"/>
</dbReference>
<reference evidence="4" key="1">
    <citation type="submission" date="2012-12" db="EMBL/GenBank/DDBJ databases">
        <authorList>
            <person name="Hellsten U."/>
            <person name="Grimwood J."/>
            <person name="Chapman J.A."/>
            <person name="Shapiro H."/>
            <person name="Aerts A."/>
            <person name="Otillar R.P."/>
            <person name="Terry A.Y."/>
            <person name="Boore J.L."/>
            <person name="Simakov O."/>
            <person name="Marletaz F."/>
            <person name="Cho S.-J."/>
            <person name="Edsinger-Gonzales E."/>
            <person name="Havlak P."/>
            <person name="Kuo D.-H."/>
            <person name="Larsson T."/>
            <person name="Lv J."/>
            <person name="Arendt D."/>
            <person name="Savage R."/>
            <person name="Osoegawa K."/>
            <person name="de Jong P."/>
            <person name="Lindberg D.R."/>
            <person name="Seaver E.C."/>
            <person name="Weisblat D.A."/>
            <person name="Putnam N.H."/>
            <person name="Grigoriev I.V."/>
            <person name="Rokhsar D.S."/>
        </authorList>
    </citation>
    <scope>NUCLEOTIDE SEQUENCE</scope>
    <source>
        <strain evidence="4">I ESC-2004</strain>
    </source>
</reference>
<feature type="domain" description="UspA" evidence="1">
    <location>
        <begin position="13"/>
        <end position="98"/>
    </location>
</feature>
<dbReference type="PANTHER" id="PTHR46989">
    <property type="entry name" value="USP DOMAIN-CONTAINING PROTEIN"/>
    <property type="match status" value="1"/>
</dbReference>
<keyword evidence="4" id="KW-1185">Reference proteome</keyword>
<dbReference type="EMBL" id="AMQN01016785">
    <property type="status" value="NOT_ANNOTATED_CDS"/>
    <property type="molecule type" value="Genomic_DNA"/>
</dbReference>
<gene>
    <name evidence="2" type="ORF">CAPTEDRAFT_192836</name>
</gene>
<reference evidence="3" key="3">
    <citation type="submission" date="2015-06" db="UniProtKB">
        <authorList>
            <consortium name="EnsemblMetazoa"/>
        </authorList>
    </citation>
    <scope>IDENTIFICATION</scope>
</reference>
<sequence>MSFSSSIWEGTFEQEKAKVAKLKSFYEKKMTEKGVTGKWLTLSTSKKPGEAIVKAIAEYKPVLAVMGARGISSFRKTLIGSVSDYVLHHATVPVIICKHHH</sequence>